<reference evidence="2" key="1">
    <citation type="submission" date="2021-01" db="EMBL/GenBank/DDBJ databases">
        <authorList>
            <person name="Corre E."/>
            <person name="Pelletier E."/>
            <person name="Niang G."/>
            <person name="Scheremetjew M."/>
            <person name="Finn R."/>
            <person name="Kale V."/>
            <person name="Holt S."/>
            <person name="Cochrane G."/>
            <person name="Meng A."/>
            <person name="Brown T."/>
            <person name="Cohen L."/>
        </authorList>
    </citation>
    <scope>NUCLEOTIDE SEQUENCE</scope>
    <source>
        <strain evidence="2">SAG 63-3</strain>
    </source>
</reference>
<proteinExistence type="predicted"/>
<feature type="transmembrane region" description="Helical" evidence="1">
    <location>
        <begin position="96"/>
        <end position="115"/>
    </location>
</feature>
<evidence type="ECO:0000313" key="2">
    <source>
        <dbReference type="EMBL" id="CAD8781172.1"/>
    </source>
</evidence>
<dbReference type="AlphaFoldDB" id="A0A7S0YIG7"/>
<feature type="transmembrane region" description="Helical" evidence="1">
    <location>
        <begin position="65"/>
        <end position="84"/>
    </location>
</feature>
<protein>
    <submittedName>
        <fullName evidence="2">Uncharacterized protein</fullName>
    </submittedName>
</protein>
<keyword evidence="1" id="KW-0812">Transmembrane</keyword>
<keyword evidence="1" id="KW-1133">Transmembrane helix</keyword>
<feature type="transmembrane region" description="Helical" evidence="1">
    <location>
        <begin position="135"/>
        <end position="155"/>
    </location>
</feature>
<dbReference type="EMBL" id="HBFM01023640">
    <property type="protein sequence ID" value="CAD8781172.1"/>
    <property type="molecule type" value="Transcribed_RNA"/>
</dbReference>
<evidence type="ECO:0000256" key="1">
    <source>
        <dbReference type="SAM" id="Phobius"/>
    </source>
</evidence>
<keyword evidence="1" id="KW-0472">Membrane</keyword>
<name>A0A7S0YIG7_9CHLO</name>
<organism evidence="2">
    <name type="scientific">Polytomella parva</name>
    <dbReference type="NCBI Taxonomy" id="51329"/>
    <lineage>
        <taxon>Eukaryota</taxon>
        <taxon>Viridiplantae</taxon>
        <taxon>Chlorophyta</taxon>
        <taxon>core chlorophytes</taxon>
        <taxon>Chlorophyceae</taxon>
        <taxon>CS clade</taxon>
        <taxon>Chlamydomonadales</taxon>
        <taxon>Chlamydomonadaceae</taxon>
        <taxon>Polytomella</taxon>
    </lineage>
</organism>
<sequence length="173" mass="18710">MAILTPIVSGLTLFAFCSWAIYLGGLASVQENCASATAASGTDNHGYLSGITGFTDVTCYKLFRFYWFVMSIEFVSVVALAVAIATGNLFKTRLSFLGLFAINTILYIMTTNSFLTANSLGYYNHGQPKHRMRTTVAGAIMAATFNVLLTVVLGYEEDASVPEVQVQKDQTAV</sequence>
<accession>A0A7S0YIG7</accession>
<gene>
    <name evidence="2" type="ORF">PPAR00522_LOCUS15306</name>
</gene>